<dbReference type="STRING" id="241244.ATY39_09980"/>
<reference evidence="2 3" key="1">
    <citation type="journal article" date="2016" name="Genome Announc.">
        <title>Whole-Genome Sequence of Rummeliibacillus stabekisii Strain PP9 Isolated from Antarctic Soil.</title>
        <authorList>
            <person name="da Mota F.F."/>
            <person name="Vollu R.E."/>
            <person name="Jurelevicius D."/>
            <person name="Seldin L."/>
        </authorList>
    </citation>
    <scope>NUCLEOTIDE SEQUENCE [LARGE SCALE GENOMIC DNA]</scope>
    <source>
        <strain evidence="2 3">PP9</strain>
    </source>
</reference>
<evidence type="ECO:0000313" key="2">
    <source>
        <dbReference type="EMBL" id="AMW99738.1"/>
    </source>
</evidence>
<dbReference type="InterPro" id="IPR013766">
    <property type="entry name" value="Thioredoxin_domain"/>
</dbReference>
<reference evidence="3" key="2">
    <citation type="submission" date="2016-03" db="EMBL/GenBank/DDBJ databases">
        <authorList>
            <person name="Ploux O."/>
        </authorList>
    </citation>
    <scope>NUCLEOTIDE SEQUENCE [LARGE SCALE GENOMIC DNA]</scope>
    <source>
        <strain evidence="3">PP9</strain>
    </source>
</reference>
<accession>A0A143HDC0</accession>
<proteinExistence type="predicted"/>
<gene>
    <name evidence="2" type="ORF">ATY39_09980</name>
</gene>
<dbReference type="InterPro" id="IPR036249">
    <property type="entry name" value="Thioredoxin-like_sf"/>
</dbReference>
<dbReference type="Gene3D" id="3.40.30.10">
    <property type="entry name" value="Glutaredoxin"/>
    <property type="match status" value="1"/>
</dbReference>
<dbReference type="KEGG" id="rst:ATY39_09980"/>
<evidence type="ECO:0000313" key="3">
    <source>
        <dbReference type="Proteomes" id="UP000076021"/>
    </source>
</evidence>
<dbReference type="AlphaFoldDB" id="A0A143HDC0"/>
<sequence>MQEWSIEEWENTKKSGQLCAFYLYTPMCGTCMVASKMMEVIQQTFPQIPMGKINLNYAEELAYEYQVESVPCLLIAEDGEVHDKIYAFQSVSYLFEKFQKED</sequence>
<evidence type="ECO:0000259" key="1">
    <source>
        <dbReference type="Pfam" id="PF00085"/>
    </source>
</evidence>
<name>A0A143HDC0_9BACL</name>
<protein>
    <submittedName>
        <fullName evidence="2">Thiol reductase thioredoxin</fullName>
    </submittedName>
</protein>
<dbReference type="Proteomes" id="UP000076021">
    <property type="component" value="Chromosome"/>
</dbReference>
<dbReference type="OrthoDB" id="5784238at2"/>
<feature type="domain" description="Thioredoxin" evidence="1">
    <location>
        <begin position="15"/>
        <end position="89"/>
    </location>
</feature>
<dbReference type="SUPFAM" id="SSF52833">
    <property type="entry name" value="Thioredoxin-like"/>
    <property type="match status" value="1"/>
</dbReference>
<dbReference type="EMBL" id="CP014806">
    <property type="protein sequence ID" value="AMW99738.1"/>
    <property type="molecule type" value="Genomic_DNA"/>
</dbReference>
<organism evidence="2 3">
    <name type="scientific">Rummeliibacillus stabekisii</name>
    <dbReference type="NCBI Taxonomy" id="241244"/>
    <lineage>
        <taxon>Bacteria</taxon>
        <taxon>Bacillati</taxon>
        <taxon>Bacillota</taxon>
        <taxon>Bacilli</taxon>
        <taxon>Bacillales</taxon>
        <taxon>Caryophanaceae</taxon>
        <taxon>Rummeliibacillus</taxon>
    </lineage>
</organism>
<dbReference type="Pfam" id="PF00085">
    <property type="entry name" value="Thioredoxin"/>
    <property type="match status" value="1"/>
</dbReference>
<dbReference type="CDD" id="cd02947">
    <property type="entry name" value="TRX_family"/>
    <property type="match status" value="1"/>
</dbReference>
<keyword evidence="3" id="KW-1185">Reference proteome</keyword>
<dbReference type="RefSeq" id="WP_066789279.1">
    <property type="nucleotide sequence ID" value="NZ_CP014806.1"/>
</dbReference>